<evidence type="ECO:0008006" key="3">
    <source>
        <dbReference type="Google" id="ProtNLM"/>
    </source>
</evidence>
<dbReference type="PANTHER" id="PTHR10039">
    <property type="entry name" value="AMELOGENIN"/>
    <property type="match status" value="1"/>
</dbReference>
<dbReference type="InterPro" id="IPR036770">
    <property type="entry name" value="Ankyrin_rpt-contain_sf"/>
</dbReference>
<dbReference type="Gene3D" id="1.25.40.20">
    <property type="entry name" value="Ankyrin repeat-containing domain"/>
    <property type="match status" value="1"/>
</dbReference>
<protein>
    <recommendedName>
        <fullName evidence="3">Ankyrin repeat protein</fullName>
    </recommendedName>
</protein>
<accession>A0ABR3CPJ0</accession>
<comment type="caution">
    <text evidence="1">The sequence shown here is derived from an EMBL/GenBank/DDBJ whole genome shotgun (WGS) entry which is preliminary data.</text>
</comment>
<evidence type="ECO:0000313" key="2">
    <source>
        <dbReference type="Proteomes" id="UP001430584"/>
    </source>
</evidence>
<organism evidence="1 2">
    <name type="scientific">Diplodia seriata</name>
    <dbReference type="NCBI Taxonomy" id="420778"/>
    <lineage>
        <taxon>Eukaryota</taxon>
        <taxon>Fungi</taxon>
        <taxon>Dikarya</taxon>
        <taxon>Ascomycota</taxon>
        <taxon>Pezizomycotina</taxon>
        <taxon>Dothideomycetes</taxon>
        <taxon>Dothideomycetes incertae sedis</taxon>
        <taxon>Botryosphaeriales</taxon>
        <taxon>Botryosphaeriaceae</taxon>
        <taxon>Diplodia</taxon>
    </lineage>
</organism>
<dbReference type="GeneID" id="92005609"/>
<proteinExistence type="predicted"/>
<evidence type="ECO:0000313" key="1">
    <source>
        <dbReference type="EMBL" id="KAL0262556.1"/>
    </source>
</evidence>
<dbReference type="Proteomes" id="UP001430584">
    <property type="component" value="Unassembled WGS sequence"/>
</dbReference>
<sequence>MEESTEAQDRANFQSLRSILLFGVPNHGMNIETLVPMIHESARRTLLYPLDESNSPTLREIGRKFLMATRNIPGFESFYFYETTESPTATMLLIETLPQVCHRRPVIIFVDALDEMGEEDAVNIIKDFEKISTSLRDHMAKLWICFSCRHYPVLRMETKLSVVVERENFHDIATHVESNWTLQELPESGKRQLQEMIISKARGVFQWVSIVLDQLTRLRKKGKSTRQMMNAIRQVPQRLEDLYGSLLHGEDQEDMDQTIKLFQWVLFSARPLSMRELREALALDASMEFKSITAARASHAYVEREEDMPLVIKNLSKGLMQVIPLHQHDGIEMIGQGRVEFIHQSVVDHLNNGGLDDLERPGRWTAASRGHYQLSRSCIKYLRMDEIESNIFTLQHQQQLQLEGSTVWKHKFSGHSTSNVSLNQAETFSSEYPLSEYAQEFWLYHVTKINKDEIEKLDLLSLFPWQHETDTLPPILAMQSDNRALGPNLKTFTRYTTSSMVEVNGKDDNNELRHMQPLPNFFDRAGESCDVFFNVQALAGIDGALETMESHQMSMNHRAGNSQWASLQMAAIAQPEASTQGITSSEMAPIGTFIPGSDVGTVPYTTALQHKDSISTILETSASQYHLIRTLDHVSTKGDNATLMLLLQKYAASGLVTPSPTITRLSANPMAQRERTSNLLLFKYGMDPFCGYSFYRIPFLWRTLKPKEQLHPEEKSMLYMLAYGNGPCNRVMDEIEFNDPRQLILAGMVDRLLSDTPFEPVWKEPWQSLLGAAVRENYPALVDKLLSSGKLSPNSGGSVCVSPLIHAVRHGHETVASLLLACDGVEADAMDGRCQTAFGYTIQSRSGRLVELLVTSKGFGAMPGVRKRLAISCVREMYDRPWSIHQMRMLPGFDNFGRRVLLDVYMKLAKEGRIGAMFALDEVLTSALGMPDELHLDSEE</sequence>
<name>A0ABR3CPJ0_9PEZI</name>
<gene>
    <name evidence="1" type="ORF">SLS55_001524</name>
</gene>
<dbReference type="RefSeq" id="XP_066635585.1">
    <property type="nucleotide sequence ID" value="XM_066773018.1"/>
</dbReference>
<dbReference type="SUPFAM" id="SSF48403">
    <property type="entry name" value="Ankyrin repeat"/>
    <property type="match status" value="1"/>
</dbReference>
<keyword evidence="2" id="KW-1185">Reference proteome</keyword>
<dbReference type="EMBL" id="JAJVCZ030000002">
    <property type="protein sequence ID" value="KAL0262556.1"/>
    <property type="molecule type" value="Genomic_DNA"/>
</dbReference>
<dbReference type="PANTHER" id="PTHR10039:SF16">
    <property type="entry name" value="GPI INOSITOL-DEACYLASE"/>
    <property type="match status" value="1"/>
</dbReference>
<reference evidence="1 2" key="1">
    <citation type="submission" date="2024-02" db="EMBL/GenBank/DDBJ databases">
        <title>De novo assembly and annotation of 12 fungi associated with fruit tree decline syndrome in Ontario, Canada.</title>
        <authorList>
            <person name="Sulman M."/>
            <person name="Ellouze W."/>
            <person name="Ilyukhin E."/>
        </authorList>
    </citation>
    <scope>NUCLEOTIDE SEQUENCE [LARGE SCALE GENOMIC DNA]</scope>
    <source>
        <strain evidence="1 2">FDS-637</strain>
    </source>
</reference>